<keyword evidence="2" id="KW-1185">Reference proteome</keyword>
<organism evidence="1 2">
    <name type="scientific">Spartinivicinus marinus</name>
    <dbReference type="NCBI Taxonomy" id="2994442"/>
    <lineage>
        <taxon>Bacteria</taxon>
        <taxon>Pseudomonadati</taxon>
        <taxon>Pseudomonadota</taxon>
        <taxon>Gammaproteobacteria</taxon>
        <taxon>Oceanospirillales</taxon>
        <taxon>Zooshikellaceae</taxon>
        <taxon>Spartinivicinus</taxon>
    </lineage>
</organism>
<dbReference type="EMBL" id="JACCKB010000056">
    <property type="protein sequence ID" value="NYZ68970.1"/>
    <property type="molecule type" value="Genomic_DNA"/>
</dbReference>
<dbReference type="InterPro" id="IPR037042">
    <property type="entry name" value="YdaT-like_sf"/>
</dbReference>
<evidence type="ECO:0000313" key="1">
    <source>
        <dbReference type="EMBL" id="NYZ68970.1"/>
    </source>
</evidence>
<sequence>MNYVSHRNRITLLLKYIHRWLDHPKMSRSLVGEEIVKIFYELNFDEALIKEGIQFLRTNDVSNDMRTHAQKIFRWLGYYEEVKPSPSKLFFVEAVIVAALPLDLRMAYLNEVYDVAGVYIGVKQSSSEGICSQTMAARLTKENMEAQLSVIELGHNPTADAVKNAHRELKESAATTQAAVEALETNYPFISLKKEKSCQSS</sequence>
<evidence type="ECO:0008006" key="3">
    <source>
        <dbReference type="Google" id="ProtNLM"/>
    </source>
</evidence>
<proteinExistence type="predicted"/>
<evidence type="ECO:0000313" key="2">
    <source>
        <dbReference type="Proteomes" id="UP000569732"/>
    </source>
</evidence>
<dbReference type="AlphaFoldDB" id="A0A853I4Z6"/>
<gene>
    <name evidence="1" type="ORF">H0A36_23400</name>
</gene>
<name>A0A853I4Z6_9GAMM</name>
<accession>A0A853I4Z6</accession>
<dbReference type="RefSeq" id="WP_180570971.1">
    <property type="nucleotide sequence ID" value="NZ_JACCKB010000056.1"/>
</dbReference>
<dbReference type="Proteomes" id="UP000569732">
    <property type="component" value="Unassembled WGS sequence"/>
</dbReference>
<dbReference type="Gene3D" id="1.10.3600.10">
    <property type="entry name" value="Putative bacterial toxin ydaT"/>
    <property type="match status" value="1"/>
</dbReference>
<comment type="caution">
    <text evidence="1">The sequence shown here is derived from an EMBL/GenBank/DDBJ whole genome shotgun (WGS) entry which is preliminary data.</text>
</comment>
<protein>
    <recommendedName>
        <fullName evidence="3">Bacterial toxin YdaT domain-containing protein</fullName>
    </recommendedName>
</protein>
<reference evidence="1 2" key="1">
    <citation type="submission" date="2020-07" db="EMBL/GenBank/DDBJ databases">
        <title>Endozoicomonas sp. nov., isolated from sediment.</title>
        <authorList>
            <person name="Gu T."/>
        </authorList>
    </citation>
    <scope>NUCLEOTIDE SEQUENCE [LARGE SCALE GENOMIC DNA]</scope>
    <source>
        <strain evidence="1 2">SM1973</strain>
    </source>
</reference>